<sequence>MTSNIAACVARLAAELASDSLQTSCVSPTSRFQSWRPFSGRSRSDAATSYNSSLSVERRLQRFTTLEDFRLAILEASVQEVRQVQEVAVSMMLSKALCLGESITFRESVAQCVVVLLSRADSRFINDAVNRMIDSLSGNNIMSSAALSTATLCTTLETISHIAIAFPSHMFHFQPLIFKSVRKLMKSAEVNVRVDALRCLARVLSADDPLPDLAKFLTKTISDKSPEVRSAVAECALCTSNPISLLVQLLEDVDCDVRRSSSLCFKKINIPADSIISKLSPCQRICSSKDSKAKAACINAIVYVFNNLKDLTGNSLTIIAADIMLQLISPSDSSTSLAASTVVIRGLLMVSDTPGRSSIIAAIVALGSRKDVSPWLLSSCLDVLFSGVSLLGAEISVELEDALLELLLSALSNSMSRIRVQAVSTLQELARNIPSQTTTILRIVQNVAAIHIAEVTVSCGDTKDMALAMIAMHGHCHAMAALVSIANELDAGIPDIILGELFKTSTSLAALYTGDIKSNPQLFMSISECSWVMVNSLLSQGVTSTQLFQTLFPLWKTYMKADRVASNFSESVSIASQNSEASPFLFGAAIHVRRWALVAIGTLIRCSDIANLTDDEAGILKPIFALVNEAMIIAESVKACRDPVSDDAFVKGEFIAYKAVLVDIFSVLPVGIFHFRHIPLLHLCVSEFTYRTAPMTGLFDSILSKSDYVLSSEVEIGSKDYAPPPSVETFCSFSSDDAVWTTRFEPHVDAPVQSAAHRFASCNISQRVVDASIRSFALIFKLQQQTHQVQLLSHFSSIHAQSIDYEEVPVPVFNIAAALLLTISNMNSCHQGLGESPVRESLFVLLESLAASPASLVRRASCEAFGLLCRLEGAQFTMSMLERQRDILQANNQQSVFKVTGAIFLLANIHRHVGIIGTISFLPFTIMALQSLFDHTVEPLRTFVLHSLWCLVDISGTNFSPYARSSLDLMLLQTLTDPAVFSAPVIRITARLVRSFLEILGPELRVDPAPLRKCEWLWRQCIKAALPEAVEGIQQFIFFSLSSVQTLKLFPILKSCVAAQTDPSLLVSLVTCLTQICMKDSALMVEHNIDGDLFNLLEWEADPVLQRKISTALQTLVAVSSSSYSDRWIDRAREVIVNSRFSPVESNVVDDAGAGTDTAAHHLSWKTTSCFTQCIATLIELSVGSSSVESVDDSSAVVVKRVRELVNLACRAACAGQDSIRIPGLRALTSLIRHFSNVPDPISGTERLLQLDVSQMKAAIRSALMPESSPSLNQVTCEACCELLISGLMDFDASAFKKFVDALYNPIVDLGNQLSLICSRGATFRVLLSHLLALSRLAVHRPTVFDVTPGMVIRLSEQLINALQDRIRICGTTDLKFQNSLLFPEMVLSRHIYDSEWPVILRGLSSISSEPGVDSTRVIRVVSGAVMQYMHTFLGAGIYGSTEHEPEQIACWCVQSLASVWNRKAVSDLPLQFTVSVVSSLSIIADTTACGLGLLPDIVAAVASITSSLKHVKATQQPPSDDDRTISTIISQIVAVSVRRCLVDPGANEVALKKCFEISVLLTDNSSLLEISTFALLTGTAMRALSCFNQLEIMVSALSSLRSLISSCVLNRSAEHLECVDAIFIDVCRLLRSCRCTDVGLTTDGQWISPLCEAFALSLISNPQRYAVAAFLIQDYLGMPVDNVQHMIGLRMVESILKYASNNIDAIMPLLLTIAPILFSKTIESSIPNSLTIATALAVIIEKQTTNSSQSGVFLASVVIPIFTKSAAPVIASLVTLLASVVSDSFRLAVQSLSVVDRTKFQQSVEQATLQSKAQIADCLSPPVVAVKKPAKKSKTGRRKKQIVETGFNAQFAEFDQSEFTE</sequence>
<dbReference type="GO" id="GO:0008104">
    <property type="term" value="P:intracellular protein localization"/>
    <property type="evidence" value="ECO:0007669"/>
    <property type="project" value="TreeGrafter"/>
</dbReference>
<protein>
    <submittedName>
        <fullName evidence="2">Uncharacterized protein</fullName>
    </submittedName>
</protein>
<dbReference type="InterPro" id="IPR016024">
    <property type="entry name" value="ARM-type_fold"/>
</dbReference>
<evidence type="ECO:0000256" key="1">
    <source>
        <dbReference type="ARBA" id="ARBA00008304"/>
    </source>
</evidence>
<dbReference type="InterPro" id="IPR046837">
    <property type="entry name" value="Laa1/Sip1/HEATR5-like_HEAT"/>
</dbReference>
<dbReference type="GO" id="GO:0016020">
    <property type="term" value="C:membrane"/>
    <property type="evidence" value="ECO:0007669"/>
    <property type="project" value="TreeGrafter"/>
</dbReference>
<reference evidence="2" key="1">
    <citation type="submission" date="2015-04" db="EMBL/GenBank/DDBJ databases">
        <title>The genome sequence of the plant pathogenic Rhizarian Plasmodiophora brassicae reveals insights in its biotrophic life cycle and the origin of chitin synthesis.</title>
        <authorList>
            <person name="Schwelm A."/>
            <person name="Fogelqvist J."/>
            <person name="Knaust A."/>
            <person name="Julke S."/>
            <person name="Lilja T."/>
            <person name="Dhandapani V."/>
            <person name="Bonilla-Rosso G."/>
            <person name="Karlsson M."/>
            <person name="Shevchenko A."/>
            <person name="Choi S.R."/>
            <person name="Kim H.G."/>
            <person name="Park J.Y."/>
            <person name="Lim Y.P."/>
            <person name="Ludwig-Muller J."/>
            <person name="Dixelius C."/>
        </authorList>
    </citation>
    <scope>NUCLEOTIDE SEQUENCE</scope>
    <source>
        <tissue evidence="2">Potato root galls</tissue>
    </source>
</reference>
<dbReference type="PANTHER" id="PTHR21663:SF0">
    <property type="entry name" value="HEAT REPEAT-CONTAINING PROTEIN 5B"/>
    <property type="match status" value="1"/>
</dbReference>
<dbReference type="GO" id="GO:0042147">
    <property type="term" value="P:retrograde transport, endosome to Golgi"/>
    <property type="evidence" value="ECO:0007669"/>
    <property type="project" value="TreeGrafter"/>
</dbReference>
<dbReference type="Gene3D" id="1.25.10.10">
    <property type="entry name" value="Leucine-rich Repeat Variant"/>
    <property type="match status" value="1"/>
</dbReference>
<dbReference type="GO" id="GO:0005794">
    <property type="term" value="C:Golgi apparatus"/>
    <property type="evidence" value="ECO:0007669"/>
    <property type="project" value="TreeGrafter"/>
</dbReference>
<organism evidence="2">
    <name type="scientific">Spongospora subterranea</name>
    <dbReference type="NCBI Taxonomy" id="70186"/>
    <lineage>
        <taxon>Eukaryota</taxon>
        <taxon>Sar</taxon>
        <taxon>Rhizaria</taxon>
        <taxon>Endomyxa</taxon>
        <taxon>Phytomyxea</taxon>
        <taxon>Plasmodiophorida</taxon>
        <taxon>Plasmodiophoridae</taxon>
        <taxon>Spongospora</taxon>
    </lineage>
</organism>
<dbReference type="GO" id="GO:0006897">
    <property type="term" value="P:endocytosis"/>
    <property type="evidence" value="ECO:0007669"/>
    <property type="project" value="TreeGrafter"/>
</dbReference>
<dbReference type="InterPro" id="IPR040108">
    <property type="entry name" value="Laa1/Sip1/HEATR5"/>
</dbReference>
<dbReference type="Pfam" id="PF20210">
    <property type="entry name" value="Laa1_Sip1_HTR5"/>
    <property type="match status" value="1"/>
</dbReference>
<dbReference type="GO" id="GO:0005829">
    <property type="term" value="C:cytosol"/>
    <property type="evidence" value="ECO:0007669"/>
    <property type="project" value="GOC"/>
</dbReference>
<accession>A0A0H5RCE5</accession>
<dbReference type="InterPro" id="IPR011989">
    <property type="entry name" value="ARM-like"/>
</dbReference>
<name>A0A0H5RCE5_9EUKA</name>
<evidence type="ECO:0000313" key="2">
    <source>
        <dbReference type="EMBL" id="CRZ11421.1"/>
    </source>
</evidence>
<dbReference type="PANTHER" id="PTHR21663">
    <property type="entry name" value="HYPOTHETICAL HEAT DOMAIN-CONTAINING"/>
    <property type="match status" value="1"/>
</dbReference>
<dbReference type="EMBL" id="HACM01010979">
    <property type="protein sequence ID" value="CRZ11421.1"/>
    <property type="molecule type" value="Transcribed_RNA"/>
</dbReference>
<comment type="similarity">
    <text evidence="1">Belongs to the HEATR5 family.</text>
</comment>
<dbReference type="GO" id="GO:0030139">
    <property type="term" value="C:endocytic vesicle"/>
    <property type="evidence" value="ECO:0007669"/>
    <property type="project" value="TreeGrafter"/>
</dbReference>
<proteinExistence type="inferred from homology"/>
<dbReference type="SUPFAM" id="SSF48371">
    <property type="entry name" value="ARM repeat"/>
    <property type="match status" value="2"/>
</dbReference>